<proteinExistence type="predicted"/>
<keyword evidence="1" id="KW-0472">Membrane</keyword>
<evidence type="ECO:0000313" key="3">
    <source>
        <dbReference type="Proteomes" id="UP000007257"/>
    </source>
</evidence>
<organism evidence="2 3">
    <name type="scientific">Rahnella sp. (strain Y9602)</name>
    <dbReference type="NCBI Taxonomy" id="2703885"/>
    <lineage>
        <taxon>Bacteria</taxon>
        <taxon>Pseudomonadati</taxon>
        <taxon>Pseudomonadota</taxon>
        <taxon>Gammaproteobacteria</taxon>
        <taxon>Enterobacterales</taxon>
        <taxon>Yersiniaceae</taxon>
        <taxon>Rahnella</taxon>
    </lineage>
</organism>
<sequence>MINFLKRWFKHQLSYFFWTYIPLIITVIFGIFMVSFFPDIAIQSIAAFFLLMLVFVFLFSR</sequence>
<gene>
    <name evidence="2" type="ordered locus">Rahaq_4207</name>
</gene>
<dbReference type="AlphaFoldDB" id="A0A0H3FG03"/>
<keyword evidence="1" id="KW-0812">Transmembrane</keyword>
<feature type="transmembrane region" description="Helical" evidence="1">
    <location>
        <begin position="12"/>
        <end position="34"/>
    </location>
</feature>
<dbReference type="KEGG" id="rah:Rahaq_4207"/>
<protein>
    <submittedName>
        <fullName evidence="2">Uncharacterized protein</fullName>
    </submittedName>
</protein>
<dbReference type="Proteomes" id="UP000007257">
    <property type="component" value="Chromosome"/>
</dbReference>
<feature type="transmembrane region" description="Helical" evidence="1">
    <location>
        <begin position="40"/>
        <end position="59"/>
    </location>
</feature>
<dbReference type="EMBL" id="CP002505">
    <property type="protein sequence ID" value="ADW75795.1"/>
    <property type="molecule type" value="Genomic_DNA"/>
</dbReference>
<dbReference type="eggNOG" id="ENOG5031S8Y">
    <property type="taxonomic scope" value="Bacteria"/>
</dbReference>
<evidence type="ECO:0000313" key="2">
    <source>
        <dbReference type="EMBL" id="ADW75795.1"/>
    </source>
</evidence>
<accession>A0A0H3FG03</accession>
<reference evidence="2 3" key="2">
    <citation type="journal article" date="2012" name="J. Bacteriol.">
        <title>Complete Genome Sequence of Rahnella sp. Strain Y9602, a Gammaproteobacterium Isolate from Metal- and Radionuclide-Contaminated Soil.</title>
        <authorList>
            <person name="Martinez R.J."/>
            <person name="Bruce D."/>
            <person name="Detter C."/>
            <person name="Goodwin L.A."/>
            <person name="Han J."/>
            <person name="Han C.S."/>
            <person name="Held B."/>
            <person name="Land M.L."/>
            <person name="Mikhailova N."/>
            <person name="Nolan M."/>
            <person name="Pennacchio L."/>
            <person name="Pitluck S."/>
            <person name="Tapia R."/>
            <person name="Woyke T."/>
            <person name="Sobecky P.A."/>
        </authorList>
    </citation>
    <scope>NUCLEOTIDE SEQUENCE [LARGE SCALE GENOMIC DNA]</scope>
    <source>
        <strain evidence="2 3">Y9602</strain>
    </source>
</reference>
<dbReference type="HOGENOM" id="CLU_2919454_0_0_6"/>
<evidence type="ECO:0000256" key="1">
    <source>
        <dbReference type="SAM" id="Phobius"/>
    </source>
</evidence>
<dbReference type="OrthoDB" id="6522388at2"/>
<keyword evidence="1" id="KW-1133">Transmembrane helix</keyword>
<reference evidence="3" key="1">
    <citation type="submission" date="2011-01" db="EMBL/GenBank/DDBJ databases">
        <title>Complete sequence of chromosome of Rahnella sp. Y9602.</title>
        <authorList>
            <consortium name="US DOE Joint Genome Institute"/>
            <person name="Lucas S."/>
            <person name="Copeland A."/>
            <person name="Lapidus A."/>
            <person name="Cheng J.-F."/>
            <person name="Goodwin L."/>
            <person name="Pitluck S."/>
            <person name="Lu M."/>
            <person name="Detter J.C."/>
            <person name="Han C."/>
            <person name="Tapia R."/>
            <person name="Land M."/>
            <person name="Hauser L."/>
            <person name="Kyrpides N."/>
            <person name="Ivanova N."/>
            <person name="Ovchinnikova G."/>
            <person name="Pagani I."/>
            <person name="Sobecky P.A."/>
            <person name="Martinez R.J."/>
            <person name="Woyke T."/>
        </authorList>
    </citation>
    <scope>NUCLEOTIDE SEQUENCE [LARGE SCALE GENOMIC DNA]</scope>
    <source>
        <strain evidence="3">Y9602</strain>
    </source>
</reference>
<name>A0A0H3FG03_RAHSY</name>